<evidence type="ECO:0000313" key="2">
    <source>
        <dbReference type="EMBL" id="KAJ7379096.1"/>
    </source>
</evidence>
<gene>
    <name evidence="2" type="primary">EDIL3_2</name>
    <name evidence="2" type="ORF">OS493_018894</name>
</gene>
<dbReference type="OrthoDB" id="6071166at2759"/>
<dbReference type="PANTHER" id="PTHR24543">
    <property type="entry name" value="MULTICOPPER OXIDASE-RELATED"/>
    <property type="match status" value="1"/>
</dbReference>
<dbReference type="FunFam" id="2.60.120.260:FF:000016">
    <property type="entry name" value="Contactin-associated protein-like 4 isoform 1"/>
    <property type="match status" value="2"/>
</dbReference>
<name>A0A9W9ZCA5_9CNID</name>
<dbReference type="Pfam" id="PF00754">
    <property type="entry name" value="F5_F8_type_C"/>
    <property type="match status" value="5"/>
</dbReference>
<dbReference type="PROSITE" id="PS50022">
    <property type="entry name" value="FA58C_3"/>
    <property type="match status" value="5"/>
</dbReference>
<dbReference type="CDD" id="cd00057">
    <property type="entry name" value="FA58C"/>
    <property type="match status" value="3"/>
</dbReference>
<proteinExistence type="predicted"/>
<protein>
    <submittedName>
        <fullName evidence="2">EGF-like repeat and discoidin I-like domain-containing protein 3</fullName>
    </submittedName>
</protein>
<dbReference type="PANTHER" id="PTHR24543:SF325">
    <property type="entry name" value="F5_8 TYPE C DOMAIN-CONTAINING PROTEIN"/>
    <property type="match status" value="1"/>
</dbReference>
<reference evidence="2" key="1">
    <citation type="submission" date="2023-01" db="EMBL/GenBank/DDBJ databases">
        <title>Genome assembly of the deep-sea coral Lophelia pertusa.</title>
        <authorList>
            <person name="Herrera S."/>
            <person name="Cordes E."/>
        </authorList>
    </citation>
    <scope>NUCLEOTIDE SEQUENCE</scope>
    <source>
        <strain evidence="2">USNM1676648</strain>
        <tissue evidence="2">Polyp</tissue>
    </source>
</reference>
<dbReference type="SUPFAM" id="SSF49785">
    <property type="entry name" value="Galactose-binding domain-like"/>
    <property type="match status" value="5"/>
</dbReference>
<feature type="domain" description="F5/8 type C" evidence="1">
    <location>
        <begin position="298"/>
        <end position="446"/>
    </location>
</feature>
<dbReference type="Proteomes" id="UP001163046">
    <property type="component" value="Unassembled WGS sequence"/>
</dbReference>
<dbReference type="AlphaFoldDB" id="A0A9W9ZCA5"/>
<organism evidence="2 3">
    <name type="scientific">Desmophyllum pertusum</name>
    <dbReference type="NCBI Taxonomy" id="174260"/>
    <lineage>
        <taxon>Eukaryota</taxon>
        <taxon>Metazoa</taxon>
        <taxon>Cnidaria</taxon>
        <taxon>Anthozoa</taxon>
        <taxon>Hexacorallia</taxon>
        <taxon>Scleractinia</taxon>
        <taxon>Caryophylliina</taxon>
        <taxon>Caryophylliidae</taxon>
        <taxon>Desmophyllum</taxon>
    </lineage>
</organism>
<comment type="caution">
    <text evidence="2">The sequence shown here is derived from an EMBL/GenBank/DDBJ whole genome shotgun (WGS) entry which is preliminary data.</text>
</comment>
<dbReference type="InterPro" id="IPR008979">
    <property type="entry name" value="Galactose-bd-like_sf"/>
</dbReference>
<dbReference type="InterPro" id="IPR000421">
    <property type="entry name" value="FA58C"/>
</dbReference>
<feature type="domain" description="F5/8 type C" evidence="1">
    <location>
        <begin position="152"/>
        <end position="295"/>
    </location>
</feature>
<feature type="domain" description="F5/8 type C" evidence="1">
    <location>
        <begin position="1"/>
        <end position="149"/>
    </location>
</feature>
<keyword evidence="3" id="KW-1185">Reference proteome</keyword>
<accession>A0A9W9ZCA5</accession>
<dbReference type="PROSITE" id="PS01286">
    <property type="entry name" value="FA58C_2"/>
    <property type="match status" value="1"/>
</dbReference>
<evidence type="ECO:0000259" key="1">
    <source>
        <dbReference type="PROSITE" id="PS50022"/>
    </source>
</evidence>
<sequence>MKEWIIPNEAMSASSSLGTNYAPWMGRLGAKVGGEAWCAKSNNNSQYLQIDLGHVNRIRSIGIQGKEGVSRHPTLESAWVKNFTVSHSIDGVRWTDHEEHGVSKVFQGSSNPHEATFVSLKLAIIGRHIRIFPQSWHRHICMRIEVYGCQACGDPLGMENHDIPGHSLLATGDRATEMRLNKPAASLILSHQVDEYVQVDLGPGGKKVTSVVIQGKWGSSNVDWISKFVLNYSRDGCEFSSYMENGVVKKFQTPRESHWLPTRHRLQYNITARYIRVLIKAWIKRPHIRLELYGCEACSESHGIGNDVIQVSLSSASSSRPAHEPDKAQLLSHTGSWCAGDALENEYLQLDFGTTVMLTGIATQGHHSNDEYVSKYKLNYSVDKATWFSYTYSLDLATVKTKLDANTDSASVNKIKFLYEVKARYLTIVAKLWHNGICLRVQLFGYKGCEEDLGMENSKISNASINASSYLGEGYEPWNARYNRHHASGAWCARDNSLDEFIEVQLTRVHIISRIAVQEKLKTSPGDTVGEAWVTKFVLAHSEDGLDWSEYSDNKVSRSSLEWYNHICLRMELYGCQACLEPLGLENFQIPNASIQSSHYRQSIQKIRLGYYRHEMWCAKYNQLDQYVQVDLGKRKTITAIATQGNPGVERDSRLKEYYIQYSDDGSNWQDYTYEGQRKIFHGYKTQADTNREFLPQAIKARYVKLRVTDWYKYICTKLEIYGCEA</sequence>
<dbReference type="Gene3D" id="2.60.120.260">
    <property type="entry name" value="Galactose-binding domain-like"/>
    <property type="match status" value="5"/>
</dbReference>
<feature type="domain" description="F5/8 type C" evidence="1">
    <location>
        <begin position="579"/>
        <end position="724"/>
    </location>
</feature>
<dbReference type="SMART" id="SM00231">
    <property type="entry name" value="FA58C"/>
    <property type="match status" value="5"/>
</dbReference>
<dbReference type="EMBL" id="MU826360">
    <property type="protein sequence ID" value="KAJ7379096.1"/>
    <property type="molecule type" value="Genomic_DNA"/>
</dbReference>
<dbReference type="PROSITE" id="PS01285">
    <property type="entry name" value="FA58C_1"/>
    <property type="match status" value="2"/>
</dbReference>
<feature type="domain" description="F5/8 type C" evidence="1">
    <location>
        <begin position="449"/>
        <end position="554"/>
    </location>
</feature>
<evidence type="ECO:0000313" key="3">
    <source>
        <dbReference type="Proteomes" id="UP001163046"/>
    </source>
</evidence>